<dbReference type="eggNOG" id="COG2916">
    <property type="taxonomic scope" value="Bacteria"/>
</dbReference>
<evidence type="ECO:0000256" key="2">
    <source>
        <dbReference type="ARBA" id="ARBA00010610"/>
    </source>
</evidence>
<feature type="compositionally biased region" description="Basic residues" evidence="8">
    <location>
        <begin position="86"/>
        <end position="97"/>
    </location>
</feature>
<dbReference type="GO" id="GO:0000976">
    <property type="term" value="F:transcription cis-regulatory region binding"/>
    <property type="evidence" value="ECO:0007669"/>
    <property type="project" value="TreeGrafter"/>
</dbReference>
<keyword evidence="7" id="KW-0175">Coiled coil</keyword>
<evidence type="ECO:0000256" key="4">
    <source>
        <dbReference type="ARBA" id="ARBA00023125"/>
    </source>
</evidence>
<dbReference type="InterPro" id="IPR027444">
    <property type="entry name" value="H-NS_C_dom"/>
</dbReference>
<dbReference type="GO" id="GO:0030527">
    <property type="term" value="F:structural constituent of chromatin"/>
    <property type="evidence" value="ECO:0007669"/>
    <property type="project" value="InterPro"/>
</dbReference>
<evidence type="ECO:0000313" key="10">
    <source>
        <dbReference type="EMBL" id="OEE34986.1"/>
    </source>
</evidence>
<protein>
    <recommendedName>
        <fullName evidence="5">DNA-binding protein</fullName>
    </recommendedName>
</protein>
<dbReference type="EMBL" id="AJYQ02000082">
    <property type="protein sequence ID" value="OEE34986.1"/>
    <property type="molecule type" value="Genomic_DNA"/>
</dbReference>
<proteinExistence type="inferred from homology"/>
<dbReference type="STRING" id="1187848.A1QO_06265"/>
<feature type="DNA-binding region" evidence="6">
    <location>
        <begin position="113"/>
        <end position="118"/>
    </location>
</feature>
<dbReference type="PANTHER" id="PTHR38097">
    <property type="match status" value="1"/>
</dbReference>
<dbReference type="InterPro" id="IPR001801">
    <property type="entry name" value="Histone_HNS"/>
</dbReference>
<comment type="similarity">
    <text evidence="2 5">Belongs to the histone-like protein H-NS family.</text>
</comment>
<dbReference type="GO" id="GO:0003680">
    <property type="term" value="F:minor groove of adenine-thymine-rich DNA binding"/>
    <property type="evidence" value="ECO:0007669"/>
    <property type="project" value="TreeGrafter"/>
</dbReference>
<dbReference type="Gene3D" id="4.10.430.10">
    <property type="entry name" value="Histone-like protein H-NS, C-terminal domain"/>
    <property type="match status" value="1"/>
</dbReference>
<dbReference type="PIRSF" id="PIRSF002096">
    <property type="entry name" value="HnS"/>
    <property type="match status" value="1"/>
</dbReference>
<comment type="subcellular location">
    <subcellularLocation>
        <location evidence="1">Cytoplasm</location>
        <location evidence="1">Nucleoid</location>
    </subcellularLocation>
</comment>
<comment type="caution">
    <text evidence="10">The sequence shown here is derived from an EMBL/GenBank/DDBJ whole genome shotgun (WGS) entry which is preliminary data.</text>
</comment>
<evidence type="ECO:0000256" key="5">
    <source>
        <dbReference type="PIRNR" id="PIRNR002096"/>
    </source>
</evidence>
<name>A0A1E5BG42_9VIBR</name>
<sequence>MSNHSLINTLLNERTCLKLLESIPLNDLKVVLTHVESVYAKKSAEALEEEKQKEMHLKKMENLLAEMEEAGIDVSELVNLEERTRKEKNRRPPRPPKYKYTTSEGEEKTWTGQGRTPRAIQEKIDNGLKLKDFLI</sequence>
<organism evidence="10 11">
    <name type="scientific">Vibrio genomosp. F10 str. ZF-129</name>
    <dbReference type="NCBI Taxonomy" id="1187848"/>
    <lineage>
        <taxon>Bacteria</taxon>
        <taxon>Pseudomonadati</taxon>
        <taxon>Pseudomonadota</taxon>
        <taxon>Gammaproteobacteria</taxon>
        <taxon>Vibrionales</taxon>
        <taxon>Vibrionaceae</taxon>
        <taxon>Vibrio</taxon>
    </lineage>
</organism>
<feature type="region of interest" description="Disordered" evidence="8">
    <location>
        <begin position="81"/>
        <end position="118"/>
    </location>
</feature>
<dbReference type="PANTHER" id="PTHR38097:SF2">
    <property type="entry name" value="DNA-BINDING PROTEIN STPA"/>
    <property type="match status" value="1"/>
</dbReference>
<dbReference type="InterPro" id="IPR054180">
    <property type="entry name" value="H-NS-like_N"/>
</dbReference>
<dbReference type="GO" id="GO:0046983">
    <property type="term" value="F:protein dimerization activity"/>
    <property type="evidence" value="ECO:0007669"/>
    <property type="project" value="InterPro"/>
</dbReference>
<dbReference type="SMART" id="SM00528">
    <property type="entry name" value="HNS"/>
    <property type="match status" value="1"/>
</dbReference>
<dbReference type="InterPro" id="IPR027454">
    <property type="entry name" value="Histone_HNS_N"/>
</dbReference>
<gene>
    <name evidence="10" type="ORF">A1QO_06265</name>
</gene>
<evidence type="ECO:0000256" key="6">
    <source>
        <dbReference type="PIRSR" id="PIRSR002096-1"/>
    </source>
</evidence>
<dbReference type="Gene3D" id="1.10.287.1050">
    <property type="entry name" value="H-NS histone-like proteins"/>
    <property type="match status" value="1"/>
</dbReference>
<dbReference type="GO" id="GO:0001217">
    <property type="term" value="F:DNA-binding transcription repressor activity"/>
    <property type="evidence" value="ECO:0007669"/>
    <property type="project" value="TreeGrafter"/>
</dbReference>
<dbReference type="GO" id="GO:0009295">
    <property type="term" value="C:nucleoid"/>
    <property type="evidence" value="ECO:0007669"/>
    <property type="project" value="UniProtKB-SubCell"/>
</dbReference>
<evidence type="ECO:0000256" key="7">
    <source>
        <dbReference type="SAM" id="Coils"/>
    </source>
</evidence>
<evidence type="ECO:0000256" key="1">
    <source>
        <dbReference type="ARBA" id="ARBA00004453"/>
    </source>
</evidence>
<dbReference type="Pfam" id="PF22470">
    <property type="entry name" value="Histone_HNS_N"/>
    <property type="match status" value="1"/>
</dbReference>
<dbReference type="InterPro" id="IPR037150">
    <property type="entry name" value="H-NS_C_dom_sf"/>
</dbReference>
<dbReference type="Pfam" id="PF00816">
    <property type="entry name" value="Histone_HNS"/>
    <property type="match status" value="1"/>
</dbReference>
<feature type="domain" description="DNA-binding protein H-NS-like C-terminal" evidence="9">
    <location>
        <begin position="88"/>
        <end position="135"/>
    </location>
</feature>
<dbReference type="GO" id="GO:0005829">
    <property type="term" value="C:cytosol"/>
    <property type="evidence" value="ECO:0007669"/>
    <property type="project" value="TreeGrafter"/>
</dbReference>
<dbReference type="SUPFAM" id="SSF81273">
    <property type="entry name" value="H-NS histone-like proteins"/>
    <property type="match status" value="1"/>
</dbReference>
<dbReference type="GO" id="GO:0032993">
    <property type="term" value="C:protein-DNA complex"/>
    <property type="evidence" value="ECO:0007669"/>
    <property type="project" value="TreeGrafter"/>
</dbReference>
<keyword evidence="3" id="KW-0963">Cytoplasm</keyword>
<accession>A0A1E5BG42</accession>
<reference evidence="10 11" key="1">
    <citation type="journal article" date="2012" name="Science">
        <title>Ecological populations of bacteria act as socially cohesive units of antibiotic production and resistance.</title>
        <authorList>
            <person name="Cordero O.X."/>
            <person name="Wildschutte H."/>
            <person name="Kirkup B."/>
            <person name="Proehl S."/>
            <person name="Ngo L."/>
            <person name="Hussain F."/>
            <person name="Le Roux F."/>
            <person name="Mincer T."/>
            <person name="Polz M.F."/>
        </authorList>
    </citation>
    <scope>NUCLEOTIDE SEQUENCE [LARGE SCALE GENOMIC DNA]</scope>
    <source>
        <strain evidence="10 11">ZF-129</strain>
    </source>
</reference>
<evidence type="ECO:0000259" key="9">
    <source>
        <dbReference type="SMART" id="SM00528"/>
    </source>
</evidence>
<dbReference type="OrthoDB" id="6088948at2"/>
<evidence type="ECO:0000256" key="3">
    <source>
        <dbReference type="ARBA" id="ARBA00022490"/>
    </source>
</evidence>
<dbReference type="Proteomes" id="UP000094741">
    <property type="component" value="Unassembled WGS sequence"/>
</dbReference>
<evidence type="ECO:0000256" key="8">
    <source>
        <dbReference type="SAM" id="MobiDB-lite"/>
    </source>
</evidence>
<evidence type="ECO:0000313" key="11">
    <source>
        <dbReference type="Proteomes" id="UP000094741"/>
    </source>
</evidence>
<dbReference type="GO" id="GO:0003681">
    <property type="term" value="F:bent DNA binding"/>
    <property type="evidence" value="ECO:0007669"/>
    <property type="project" value="TreeGrafter"/>
</dbReference>
<dbReference type="AlphaFoldDB" id="A0A1E5BG42"/>
<keyword evidence="4 5" id="KW-0238">DNA-binding</keyword>
<dbReference type="RefSeq" id="WP_017041575.1">
    <property type="nucleotide sequence ID" value="NZ_AJYQ02000082.1"/>
</dbReference>
<feature type="coiled-coil region" evidence="7">
    <location>
        <begin position="46"/>
        <end position="80"/>
    </location>
</feature>